<feature type="compositionally biased region" description="Basic and acidic residues" evidence="1">
    <location>
        <begin position="213"/>
        <end position="223"/>
    </location>
</feature>
<sequence>MAAVAQSHVQNDVHPLLRHPRPIKRDSAKAQRMLGLLSEETLKELQREKSVTTRWLERPMYGHLEASDMEEEKDEAEEEPKMEGKQEAVEGESDSDLLDKWTNPDRPTTSFNPEDTLKTPAEPKTELNTHFVKKRPQPLSVTRPVSYKPQHLLSPEWTASPATMSPNAQGQRPVSSYPNSPDVARRSTSSQGSCECDHTPVHSNTWTYPTAHHATDARTERPASFHPQSSASFDSPPMQPRPRPTSFATYHQRNRSGSKIASSRGLRNNSYSTNYSRPMSGIAPKAIAGENIENDMLYQRLSDDEVGPPTPVSPAKPMHTALDRFESSEDKSKLDKKGKSRWSTIPQTWKNFATRRRSSGAAQEPPKFAVVLDDVRRMNLTQENLHHHENEVSQTPSTPNSRMSTVDLIPTPTYSPLDIKPAQFETPLPPPFAPWAAGPPSPAATADRRRSSGNSLSPNTAPSRLSVENVPQVRPTSLFSYRSSVVFPLSNSITPQCLQRPTLNTTVSSRATTPSSKRNTPTLERSCILCKTAKPLCEFVQRRFSANCWHEPATCVCCMQSWIEQCLNMQGAEGCTCPECGEGMAVEDVVFAAVSPLSGRKASYA</sequence>
<feature type="compositionally biased region" description="Polar residues" evidence="1">
    <location>
        <begin position="246"/>
        <end position="277"/>
    </location>
</feature>
<evidence type="ECO:0000313" key="3">
    <source>
        <dbReference type="Proteomes" id="UP000800038"/>
    </source>
</evidence>
<feature type="compositionally biased region" description="Basic and acidic residues" evidence="1">
    <location>
        <begin position="79"/>
        <end position="88"/>
    </location>
</feature>
<accession>A0A6A5SWE1</accession>
<gene>
    <name evidence="2" type="ORF">EJ02DRAFT_108261</name>
</gene>
<feature type="compositionally biased region" description="Acidic residues" evidence="1">
    <location>
        <begin position="67"/>
        <end position="78"/>
    </location>
</feature>
<keyword evidence="3" id="KW-1185">Reference proteome</keyword>
<feature type="compositionally biased region" description="Basic and acidic residues" evidence="1">
    <location>
        <begin position="115"/>
        <end position="127"/>
    </location>
</feature>
<feature type="compositionally biased region" description="Polar residues" evidence="1">
    <location>
        <begin position="392"/>
        <end position="404"/>
    </location>
</feature>
<dbReference type="OrthoDB" id="3767399at2759"/>
<name>A0A6A5SWE1_9PLEO</name>
<dbReference type="EMBL" id="ML976019">
    <property type="protein sequence ID" value="KAF1944072.1"/>
    <property type="molecule type" value="Genomic_DNA"/>
</dbReference>
<feature type="compositionally biased region" description="Basic and acidic residues" evidence="1">
    <location>
        <begin position="321"/>
        <end position="337"/>
    </location>
</feature>
<proteinExistence type="predicted"/>
<feature type="compositionally biased region" description="Polar residues" evidence="1">
    <location>
        <begin position="160"/>
        <end position="179"/>
    </location>
</feature>
<dbReference type="AlphaFoldDB" id="A0A6A5SWE1"/>
<dbReference type="Proteomes" id="UP000800038">
    <property type="component" value="Unassembled WGS sequence"/>
</dbReference>
<feature type="compositionally biased region" description="Pro residues" evidence="1">
    <location>
        <begin position="427"/>
        <end position="442"/>
    </location>
</feature>
<evidence type="ECO:0000256" key="1">
    <source>
        <dbReference type="SAM" id="MobiDB-lite"/>
    </source>
</evidence>
<evidence type="ECO:0000313" key="2">
    <source>
        <dbReference type="EMBL" id="KAF1944072.1"/>
    </source>
</evidence>
<feature type="compositionally biased region" description="Polar residues" evidence="1">
    <location>
        <begin position="452"/>
        <end position="463"/>
    </location>
</feature>
<feature type="region of interest" description="Disordered" evidence="1">
    <location>
        <begin position="302"/>
        <end position="341"/>
    </location>
</feature>
<protein>
    <submittedName>
        <fullName evidence="2">Uncharacterized protein</fullName>
    </submittedName>
</protein>
<feature type="region of interest" description="Disordered" evidence="1">
    <location>
        <begin position="1"/>
        <end position="28"/>
    </location>
</feature>
<feature type="region of interest" description="Disordered" evidence="1">
    <location>
        <begin position="57"/>
        <end position="282"/>
    </location>
</feature>
<organism evidence="2 3">
    <name type="scientific">Clathrospora elynae</name>
    <dbReference type="NCBI Taxonomy" id="706981"/>
    <lineage>
        <taxon>Eukaryota</taxon>
        <taxon>Fungi</taxon>
        <taxon>Dikarya</taxon>
        <taxon>Ascomycota</taxon>
        <taxon>Pezizomycotina</taxon>
        <taxon>Dothideomycetes</taxon>
        <taxon>Pleosporomycetidae</taxon>
        <taxon>Pleosporales</taxon>
        <taxon>Diademaceae</taxon>
        <taxon>Clathrospora</taxon>
    </lineage>
</organism>
<feature type="region of interest" description="Disordered" evidence="1">
    <location>
        <begin position="382"/>
        <end position="468"/>
    </location>
</feature>
<reference evidence="2" key="1">
    <citation type="journal article" date="2020" name="Stud. Mycol.">
        <title>101 Dothideomycetes genomes: a test case for predicting lifestyles and emergence of pathogens.</title>
        <authorList>
            <person name="Haridas S."/>
            <person name="Albert R."/>
            <person name="Binder M."/>
            <person name="Bloem J."/>
            <person name="Labutti K."/>
            <person name="Salamov A."/>
            <person name="Andreopoulos B."/>
            <person name="Baker S."/>
            <person name="Barry K."/>
            <person name="Bills G."/>
            <person name="Bluhm B."/>
            <person name="Cannon C."/>
            <person name="Castanera R."/>
            <person name="Culley D."/>
            <person name="Daum C."/>
            <person name="Ezra D."/>
            <person name="Gonzalez J."/>
            <person name="Henrissat B."/>
            <person name="Kuo A."/>
            <person name="Liang C."/>
            <person name="Lipzen A."/>
            <person name="Lutzoni F."/>
            <person name="Magnuson J."/>
            <person name="Mondo S."/>
            <person name="Nolan M."/>
            <person name="Ohm R."/>
            <person name="Pangilinan J."/>
            <person name="Park H.-J."/>
            <person name="Ramirez L."/>
            <person name="Alfaro M."/>
            <person name="Sun H."/>
            <person name="Tritt A."/>
            <person name="Yoshinaga Y."/>
            <person name="Zwiers L.-H."/>
            <person name="Turgeon B."/>
            <person name="Goodwin S."/>
            <person name="Spatafora J."/>
            <person name="Crous P."/>
            <person name="Grigoriev I."/>
        </authorList>
    </citation>
    <scope>NUCLEOTIDE SEQUENCE</scope>
    <source>
        <strain evidence="2">CBS 161.51</strain>
    </source>
</reference>